<accession>W4HDQ7</accession>
<keyword evidence="2" id="KW-1185">Reference proteome</keyword>
<evidence type="ECO:0008006" key="3">
    <source>
        <dbReference type="Google" id="ProtNLM"/>
    </source>
</evidence>
<name>W4HDQ7_9RHOB</name>
<evidence type="ECO:0000313" key="2">
    <source>
        <dbReference type="Proteomes" id="UP000019063"/>
    </source>
</evidence>
<reference evidence="1 2" key="1">
    <citation type="journal article" date="2014" name="Antonie Van Leeuwenhoek">
        <title>Roseivivax atlanticus sp. nov., isolated from surface seawater of the Atlantic Ocean.</title>
        <authorList>
            <person name="Li G."/>
            <person name="Lai Q."/>
            <person name="Liu X."/>
            <person name="Sun F."/>
            <person name="Shao Z."/>
        </authorList>
    </citation>
    <scope>NUCLEOTIDE SEQUENCE [LARGE SCALE GENOMIC DNA]</scope>
    <source>
        <strain evidence="1 2">22II-s10s</strain>
    </source>
</reference>
<dbReference type="EMBL" id="AQQW01000021">
    <property type="protein sequence ID" value="ETW10887.1"/>
    <property type="molecule type" value="Genomic_DNA"/>
</dbReference>
<dbReference type="eggNOG" id="ENOG50331RJ">
    <property type="taxonomic scope" value="Bacteria"/>
</dbReference>
<evidence type="ECO:0000313" key="1">
    <source>
        <dbReference type="EMBL" id="ETW10887.1"/>
    </source>
</evidence>
<organism evidence="1 2">
    <name type="scientific">Roseivivax marinus</name>
    <dbReference type="NCBI Taxonomy" id="1379903"/>
    <lineage>
        <taxon>Bacteria</taxon>
        <taxon>Pseudomonadati</taxon>
        <taxon>Pseudomonadota</taxon>
        <taxon>Alphaproteobacteria</taxon>
        <taxon>Rhodobacterales</taxon>
        <taxon>Roseobacteraceae</taxon>
        <taxon>Roseivivax</taxon>
    </lineage>
</organism>
<protein>
    <recommendedName>
        <fullName evidence="3">Phage protein</fullName>
    </recommendedName>
</protein>
<sequence length="108" mass="12052">MGRPVTDAMFDVLLERERQVALEGMTEAHDDAHVQGELAGAAACYLLNTLDVAEPFVPCSAQVYAAELWPWARGWWKPKDRRRDLVRAAALAIAEVERLDRMEAGDAE</sequence>
<gene>
    <name evidence="1" type="ORF">ATO8_19859</name>
</gene>
<dbReference type="STRING" id="1379903.ATO8_19859"/>
<proteinExistence type="predicted"/>
<dbReference type="AlphaFoldDB" id="W4HDQ7"/>
<dbReference type="Proteomes" id="UP000019063">
    <property type="component" value="Unassembled WGS sequence"/>
</dbReference>
<comment type="caution">
    <text evidence="1">The sequence shown here is derived from an EMBL/GenBank/DDBJ whole genome shotgun (WGS) entry which is preliminary data.</text>
</comment>